<dbReference type="SUPFAM" id="SSF75516">
    <property type="entry name" value="Pheromone-binding domain of LuxR-like quorum-sensing transcription factors"/>
    <property type="match status" value="1"/>
</dbReference>
<dbReference type="Pfam" id="PF00196">
    <property type="entry name" value="GerE"/>
    <property type="match status" value="1"/>
</dbReference>
<keyword evidence="3" id="KW-0804">Transcription</keyword>
<dbReference type="RefSeq" id="WP_008944957.1">
    <property type="nucleotide sequence ID" value="NZ_AMRL01000014.1"/>
</dbReference>
<evidence type="ECO:0000256" key="3">
    <source>
        <dbReference type="ARBA" id="ARBA00023163"/>
    </source>
</evidence>
<dbReference type="PRINTS" id="PR00038">
    <property type="entry name" value="HTHLUXR"/>
</dbReference>
<dbReference type="eggNOG" id="COG2197">
    <property type="taxonomic scope" value="Bacteria"/>
</dbReference>
<evidence type="ECO:0000313" key="5">
    <source>
        <dbReference type="EMBL" id="EKE74823.1"/>
    </source>
</evidence>
<name>K2JI08_9PROT</name>
<feature type="domain" description="HTH luxR-type" evidence="4">
    <location>
        <begin position="190"/>
        <end position="255"/>
    </location>
</feature>
<dbReference type="Gene3D" id="1.10.10.10">
    <property type="entry name" value="Winged helix-like DNA-binding domain superfamily/Winged helix DNA-binding domain"/>
    <property type="match status" value="1"/>
</dbReference>
<dbReference type="AlphaFoldDB" id="K2JI08"/>
<sequence>MAGRKGRRMDHLLQQRLIDLHGLSEAGEFKAHLQDIARTMGFARIFYVSARLVPASLPGPGGFAEIPLILCDYPEDWVSHYQGRQLARIDPVIAACNATRRPLSWDVRGFAPEADEPVRRLLDDAIDAGIDRGISVPIYGVGGEYGMVTFVADRAEPARPLDDSGLLNDCTLVANHFHMTLRQRIGNDPAQIEALRLTARELEVMKWAAAGKTREEIADILKVTPHTVKFHIYNTHAKLDVFSTPHAIAKLVYLGLLEPPGLSGSRGYRMV</sequence>
<proteinExistence type="predicted"/>
<dbReference type="InterPro" id="IPR005143">
    <property type="entry name" value="TF_LuxR_autoind-bd_dom"/>
</dbReference>
<dbReference type="EMBL" id="AMRL01000014">
    <property type="protein sequence ID" value="EKE74823.1"/>
    <property type="molecule type" value="Genomic_DNA"/>
</dbReference>
<dbReference type="Gene3D" id="3.30.450.80">
    <property type="entry name" value="Transcription factor LuxR-like, autoinducer-binding domain"/>
    <property type="match status" value="1"/>
</dbReference>
<dbReference type="Pfam" id="PF03472">
    <property type="entry name" value="Autoind_bind"/>
    <property type="match status" value="1"/>
</dbReference>
<reference evidence="5 6" key="1">
    <citation type="journal article" date="2012" name="J. Bacteriol.">
        <title>Genome Sequence of Oceanibaculum indicum Type Strain P24.</title>
        <authorList>
            <person name="Lai Q."/>
            <person name="Shao Z."/>
        </authorList>
    </citation>
    <scope>NUCLEOTIDE SEQUENCE [LARGE SCALE GENOMIC DNA]</scope>
    <source>
        <strain evidence="5 6">P24</strain>
    </source>
</reference>
<dbReference type="SUPFAM" id="SSF46894">
    <property type="entry name" value="C-terminal effector domain of the bipartite response regulators"/>
    <property type="match status" value="1"/>
</dbReference>
<dbReference type="InterPro" id="IPR000792">
    <property type="entry name" value="Tscrpt_reg_LuxR_C"/>
</dbReference>
<dbReference type="CDD" id="cd06170">
    <property type="entry name" value="LuxR_C_like"/>
    <property type="match status" value="1"/>
</dbReference>
<organism evidence="5 6">
    <name type="scientific">Oceanibaculum indicum P24</name>
    <dbReference type="NCBI Taxonomy" id="1207063"/>
    <lineage>
        <taxon>Bacteria</taxon>
        <taxon>Pseudomonadati</taxon>
        <taxon>Pseudomonadota</taxon>
        <taxon>Alphaproteobacteria</taxon>
        <taxon>Rhodospirillales</taxon>
        <taxon>Oceanibaculaceae</taxon>
        <taxon>Oceanibaculum</taxon>
    </lineage>
</organism>
<evidence type="ECO:0000313" key="6">
    <source>
        <dbReference type="Proteomes" id="UP000006746"/>
    </source>
</evidence>
<dbReference type="InterPro" id="IPR036693">
    <property type="entry name" value="TF_LuxR_autoind-bd_dom_sf"/>
</dbReference>
<dbReference type="PANTHER" id="PTHR44688:SF16">
    <property type="entry name" value="DNA-BINDING TRANSCRIPTIONAL ACTIVATOR DEVR_DOSR"/>
    <property type="match status" value="1"/>
</dbReference>
<evidence type="ECO:0000256" key="1">
    <source>
        <dbReference type="ARBA" id="ARBA00023015"/>
    </source>
</evidence>
<accession>K2JI08</accession>
<dbReference type="PROSITE" id="PS50043">
    <property type="entry name" value="HTH_LUXR_2"/>
    <property type="match status" value="1"/>
</dbReference>
<dbReference type="GO" id="GO:0003677">
    <property type="term" value="F:DNA binding"/>
    <property type="evidence" value="ECO:0007669"/>
    <property type="project" value="UniProtKB-KW"/>
</dbReference>
<keyword evidence="2" id="KW-0238">DNA-binding</keyword>
<evidence type="ECO:0000259" key="4">
    <source>
        <dbReference type="PROSITE" id="PS50043"/>
    </source>
</evidence>
<dbReference type="InterPro" id="IPR036388">
    <property type="entry name" value="WH-like_DNA-bd_sf"/>
</dbReference>
<keyword evidence="6" id="KW-1185">Reference proteome</keyword>
<gene>
    <name evidence="5" type="ORF">P24_11757</name>
</gene>
<dbReference type="STRING" id="1207063.P24_11757"/>
<evidence type="ECO:0000256" key="2">
    <source>
        <dbReference type="ARBA" id="ARBA00023125"/>
    </source>
</evidence>
<protein>
    <submittedName>
        <fullName evidence="5">LuxR family transcriptional regulator</fullName>
    </submittedName>
</protein>
<dbReference type="Proteomes" id="UP000006746">
    <property type="component" value="Unassembled WGS sequence"/>
</dbReference>
<dbReference type="GO" id="GO:0006355">
    <property type="term" value="P:regulation of DNA-templated transcription"/>
    <property type="evidence" value="ECO:0007669"/>
    <property type="project" value="InterPro"/>
</dbReference>
<dbReference type="PANTHER" id="PTHR44688">
    <property type="entry name" value="DNA-BINDING TRANSCRIPTIONAL ACTIVATOR DEVR_DOSR"/>
    <property type="match status" value="1"/>
</dbReference>
<comment type="caution">
    <text evidence="5">The sequence shown here is derived from an EMBL/GenBank/DDBJ whole genome shotgun (WGS) entry which is preliminary data.</text>
</comment>
<dbReference type="SMART" id="SM00421">
    <property type="entry name" value="HTH_LUXR"/>
    <property type="match status" value="1"/>
</dbReference>
<keyword evidence="1" id="KW-0805">Transcription regulation</keyword>
<dbReference type="InterPro" id="IPR016032">
    <property type="entry name" value="Sig_transdc_resp-reg_C-effctor"/>
</dbReference>